<organism evidence="1 2">
    <name type="scientific">Cochliobolus sativus</name>
    <name type="common">Common root rot and spot blotch fungus</name>
    <name type="synonym">Bipolaris sorokiniana</name>
    <dbReference type="NCBI Taxonomy" id="45130"/>
    <lineage>
        <taxon>Eukaryota</taxon>
        <taxon>Fungi</taxon>
        <taxon>Dikarya</taxon>
        <taxon>Ascomycota</taxon>
        <taxon>Pezizomycotina</taxon>
        <taxon>Dothideomycetes</taxon>
        <taxon>Pleosporomycetidae</taxon>
        <taxon>Pleosporales</taxon>
        <taxon>Pleosporineae</taxon>
        <taxon>Pleosporaceae</taxon>
        <taxon>Bipolaris</taxon>
    </lineage>
</organism>
<sequence>MMPIFELNKQNPVVIQVASEGNTLHAPSPLVLFHNDGTLFPYFLLESLGRDVLGFADTEIAPGEHREGSIVEMGAYYYKQLKASMKPGKIILGGRFISTPFEASSRWSFGGLLALEVVNAITLDKSAGFKVIGLILIDSGHALATDAKSTSLETFQNLLEDDLPRHAPKTVLTSMDPSMKKIAEWKLSRWPQGLDKPPAVLIRAAEGLNINCNPPSDFGWRFCEHNVVDSVQIVPRDHFSIFENGNKFRKGRNPIYQATGLVQALRRYIKL</sequence>
<dbReference type="Gene3D" id="3.40.50.1820">
    <property type="entry name" value="alpha/beta hydrolase"/>
    <property type="match status" value="1"/>
</dbReference>
<name>A0A8H6DQS2_COCSA</name>
<protein>
    <recommendedName>
        <fullName evidence="3">Thioesterase domain-containing protein</fullName>
    </recommendedName>
</protein>
<comment type="caution">
    <text evidence="1">The sequence shown here is derived from an EMBL/GenBank/DDBJ whole genome shotgun (WGS) entry which is preliminary data.</text>
</comment>
<dbReference type="EMBL" id="WNKQ01000024">
    <property type="protein sequence ID" value="KAF5844338.1"/>
    <property type="molecule type" value="Genomic_DNA"/>
</dbReference>
<reference evidence="1" key="1">
    <citation type="submission" date="2019-11" db="EMBL/GenBank/DDBJ databases">
        <title>Bipolaris sorokiniana Genome sequencing.</title>
        <authorList>
            <person name="Wang H."/>
        </authorList>
    </citation>
    <scope>NUCLEOTIDE SEQUENCE</scope>
</reference>
<dbReference type="AlphaFoldDB" id="A0A8H6DQS2"/>
<evidence type="ECO:0000313" key="2">
    <source>
        <dbReference type="Proteomes" id="UP000624244"/>
    </source>
</evidence>
<proteinExistence type="predicted"/>
<accession>A0A8H6DQS2</accession>
<gene>
    <name evidence="1" type="ORF">GGP41_004491</name>
</gene>
<dbReference type="SUPFAM" id="SSF53474">
    <property type="entry name" value="alpha/beta-Hydrolases"/>
    <property type="match status" value="1"/>
</dbReference>
<evidence type="ECO:0008006" key="3">
    <source>
        <dbReference type="Google" id="ProtNLM"/>
    </source>
</evidence>
<evidence type="ECO:0000313" key="1">
    <source>
        <dbReference type="EMBL" id="KAF5844338.1"/>
    </source>
</evidence>
<dbReference type="InterPro" id="IPR029058">
    <property type="entry name" value="AB_hydrolase_fold"/>
</dbReference>
<dbReference type="Proteomes" id="UP000624244">
    <property type="component" value="Unassembled WGS sequence"/>
</dbReference>